<feature type="chain" id="PRO_5009309255" evidence="1">
    <location>
        <begin position="18"/>
        <end position="71"/>
    </location>
</feature>
<feature type="signal peptide" evidence="1">
    <location>
        <begin position="1"/>
        <end position="17"/>
    </location>
</feature>
<sequence length="71" mass="8381">MVSFWGLCLCGSSLLRSLLIEIFENLDQRDKRREVISRVKVTTCLVTDLDNKEHYTHVPSPIDMKRQQRFN</sequence>
<dbReference type="WBParaSite" id="Csp11.Scaffold630.g18789.t1">
    <property type="protein sequence ID" value="Csp11.Scaffold630.g18789.t1"/>
    <property type="gene ID" value="Csp11.Scaffold630.g18789"/>
</dbReference>
<proteinExistence type="predicted"/>
<accession>A0A1I7US40</accession>
<evidence type="ECO:0000313" key="2">
    <source>
        <dbReference type="Proteomes" id="UP000095282"/>
    </source>
</evidence>
<keyword evidence="1" id="KW-0732">Signal</keyword>
<name>A0A1I7US40_9PELO</name>
<organism evidence="2 3">
    <name type="scientific">Caenorhabditis tropicalis</name>
    <dbReference type="NCBI Taxonomy" id="1561998"/>
    <lineage>
        <taxon>Eukaryota</taxon>
        <taxon>Metazoa</taxon>
        <taxon>Ecdysozoa</taxon>
        <taxon>Nematoda</taxon>
        <taxon>Chromadorea</taxon>
        <taxon>Rhabditida</taxon>
        <taxon>Rhabditina</taxon>
        <taxon>Rhabditomorpha</taxon>
        <taxon>Rhabditoidea</taxon>
        <taxon>Rhabditidae</taxon>
        <taxon>Peloderinae</taxon>
        <taxon>Caenorhabditis</taxon>
    </lineage>
</organism>
<dbReference type="Proteomes" id="UP000095282">
    <property type="component" value="Unplaced"/>
</dbReference>
<evidence type="ECO:0000313" key="3">
    <source>
        <dbReference type="WBParaSite" id="Csp11.Scaffold630.g18789.t1"/>
    </source>
</evidence>
<dbReference type="AlphaFoldDB" id="A0A1I7US40"/>
<protein>
    <submittedName>
        <fullName evidence="3">Secreted protein</fullName>
    </submittedName>
</protein>
<evidence type="ECO:0000256" key="1">
    <source>
        <dbReference type="SAM" id="SignalP"/>
    </source>
</evidence>
<reference evidence="3" key="1">
    <citation type="submission" date="2016-11" db="UniProtKB">
        <authorList>
            <consortium name="WormBaseParasite"/>
        </authorList>
    </citation>
    <scope>IDENTIFICATION</scope>
</reference>
<keyword evidence="2" id="KW-1185">Reference proteome</keyword>